<sequence length="280" mass="30733">MTRKPKLESLRMFEVAARRLNFRLVAEELALTQSAVAQRVRQLEQDLGVALFVREPRGLALTARGRHYHATISQALSMIDEATRALSSEGTRLTLSVPPSFAAKWLVPRLHDFRQAYPHLDLQLEASERLADFQTDDVDFAVRLGVPPFGNGLHWELLTGLNLCLVCSPDYLAGHGGEIDSDELAAHTLISDAHDHWAALPRRMPGQARATTLRVSHTSLAIDAASAGQGLALAPGILVSRGIREGTLIMLRQFTNDPRGFYLSALRPDGKRRSGCCCPG</sequence>
<keyword evidence="3" id="KW-0238">DNA-binding</keyword>
<dbReference type="RefSeq" id="WP_071472006.1">
    <property type="nucleotide sequence ID" value="NZ_MDKE01000011.1"/>
</dbReference>
<dbReference type="PROSITE" id="PS50931">
    <property type="entry name" value="HTH_LYSR"/>
    <property type="match status" value="1"/>
</dbReference>
<dbReference type="Gene3D" id="3.40.190.10">
    <property type="entry name" value="Periplasmic binding protein-like II"/>
    <property type="match status" value="2"/>
</dbReference>
<evidence type="ECO:0000256" key="1">
    <source>
        <dbReference type="ARBA" id="ARBA00009437"/>
    </source>
</evidence>
<dbReference type="InterPro" id="IPR036388">
    <property type="entry name" value="WH-like_DNA-bd_sf"/>
</dbReference>
<gene>
    <name evidence="6" type="ORF">BFR47_00585</name>
</gene>
<dbReference type="GO" id="GO:0003700">
    <property type="term" value="F:DNA-binding transcription factor activity"/>
    <property type="evidence" value="ECO:0007669"/>
    <property type="project" value="InterPro"/>
</dbReference>
<dbReference type="InterPro" id="IPR005119">
    <property type="entry name" value="LysR_subst-bd"/>
</dbReference>
<dbReference type="SUPFAM" id="SSF46785">
    <property type="entry name" value="Winged helix' DNA-binding domain"/>
    <property type="match status" value="1"/>
</dbReference>
<evidence type="ECO:0000313" key="6">
    <source>
        <dbReference type="EMBL" id="OIN12231.1"/>
    </source>
</evidence>
<dbReference type="InterPro" id="IPR000847">
    <property type="entry name" value="LysR_HTH_N"/>
</dbReference>
<comment type="similarity">
    <text evidence="1">Belongs to the LysR transcriptional regulatory family.</text>
</comment>
<dbReference type="PRINTS" id="PR00039">
    <property type="entry name" value="HTHLYSR"/>
</dbReference>
<evidence type="ECO:0000313" key="7">
    <source>
        <dbReference type="Proteomes" id="UP000243073"/>
    </source>
</evidence>
<dbReference type="STRING" id="1414654.BFR47_00585"/>
<name>A0A1J4QFJ6_9GAMM</name>
<evidence type="ECO:0000256" key="3">
    <source>
        <dbReference type="ARBA" id="ARBA00023125"/>
    </source>
</evidence>
<proteinExistence type="inferred from homology"/>
<dbReference type="GO" id="GO:0043565">
    <property type="term" value="F:sequence-specific DNA binding"/>
    <property type="evidence" value="ECO:0007669"/>
    <property type="project" value="TreeGrafter"/>
</dbReference>
<keyword evidence="2" id="KW-0805">Transcription regulation</keyword>
<dbReference type="Pfam" id="PF00126">
    <property type="entry name" value="HTH_1"/>
    <property type="match status" value="1"/>
</dbReference>
<dbReference type="InterPro" id="IPR058163">
    <property type="entry name" value="LysR-type_TF_proteobact-type"/>
</dbReference>
<dbReference type="SUPFAM" id="SSF53850">
    <property type="entry name" value="Periplasmic binding protein-like II"/>
    <property type="match status" value="1"/>
</dbReference>
<feature type="domain" description="HTH lysR-type" evidence="5">
    <location>
        <begin position="5"/>
        <end position="62"/>
    </location>
</feature>
<dbReference type="AlphaFoldDB" id="A0A1J4QFJ6"/>
<evidence type="ECO:0000256" key="4">
    <source>
        <dbReference type="ARBA" id="ARBA00023163"/>
    </source>
</evidence>
<accession>A0A1J4QFJ6</accession>
<evidence type="ECO:0000259" key="5">
    <source>
        <dbReference type="PROSITE" id="PS50931"/>
    </source>
</evidence>
<dbReference type="GO" id="GO:0006351">
    <property type="term" value="P:DNA-templated transcription"/>
    <property type="evidence" value="ECO:0007669"/>
    <property type="project" value="TreeGrafter"/>
</dbReference>
<keyword evidence="4" id="KW-0804">Transcription</keyword>
<dbReference type="InterPro" id="IPR036390">
    <property type="entry name" value="WH_DNA-bd_sf"/>
</dbReference>
<comment type="caution">
    <text evidence="6">The sequence shown here is derived from an EMBL/GenBank/DDBJ whole genome shotgun (WGS) entry which is preliminary data.</text>
</comment>
<dbReference type="Gene3D" id="1.10.10.10">
    <property type="entry name" value="Winged helix-like DNA-binding domain superfamily/Winged helix DNA-binding domain"/>
    <property type="match status" value="1"/>
</dbReference>
<dbReference type="Proteomes" id="UP000243073">
    <property type="component" value="Unassembled WGS sequence"/>
</dbReference>
<organism evidence="6 7">
    <name type="scientific">Oceanisphaera psychrotolerans</name>
    <dbReference type="NCBI Taxonomy" id="1414654"/>
    <lineage>
        <taxon>Bacteria</taxon>
        <taxon>Pseudomonadati</taxon>
        <taxon>Pseudomonadota</taxon>
        <taxon>Gammaproteobacteria</taxon>
        <taxon>Aeromonadales</taxon>
        <taxon>Aeromonadaceae</taxon>
        <taxon>Oceanisphaera</taxon>
    </lineage>
</organism>
<reference evidence="6 7" key="1">
    <citation type="submission" date="2016-07" db="EMBL/GenBank/DDBJ databases">
        <title>Draft Genome Sequence of Oceanisphaera psychrotolerans, isolated from coastal sediment samples.</title>
        <authorList>
            <person name="Zhuo S."/>
            <person name="Ruan Z."/>
        </authorList>
    </citation>
    <scope>NUCLEOTIDE SEQUENCE [LARGE SCALE GENOMIC DNA]</scope>
    <source>
        <strain evidence="6 7">LAM-WHM-ZC</strain>
    </source>
</reference>
<dbReference type="PANTHER" id="PTHR30537">
    <property type="entry name" value="HTH-TYPE TRANSCRIPTIONAL REGULATOR"/>
    <property type="match status" value="1"/>
</dbReference>
<evidence type="ECO:0000256" key="2">
    <source>
        <dbReference type="ARBA" id="ARBA00023015"/>
    </source>
</evidence>
<dbReference type="EMBL" id="MDKE01000011">
    <property type="protein sequence ID" value="OIN12231.1"/>
    <property type="molecule type" value="Genomic_DNA"/>
</dbReference>
<dbReference type="Pfam" id="PF03466">
    <property type="entry name" value="LysR_substrate"/>
    <property type="match status" value="1"/>
</dbReference>
<protein>
    <recommendedName>
        <fullName evidence="5">HTH lysR-type domain-containing protein</fullName>
    </recommendedName>
</protein>
<dbReference type="CDD" id="cd08432">
    <property type="entry name" value="PBP2_GcdR_TrpI_HvrB_AmpR_like"/>
    <property type="match status" value="1"/>
</dbReference>
<dbReference type="PANTHER" id="PTHR30537:SF74">
    <property type="entry name" value="HTH-TYPE TRANSCRIPTIONAL REGULATOR TRPI"/>
    <property type="match status" value="1"/>
</dbReference>
<keyword evidence="7" id="KW-1185">Reference proteome</keyword>